<dbReference type="EMBL" id="RSDZ01000068">
    <property type="protein sequence ID" value="RXG45195.1"/>
    <property type="molecule type" value="Genomic_DNA"/>
</dbReference>
<gene>
    <name evidence="2" type="ORF">VDGE_30621</name>
</gene>
<evidence type="ECO:0000256" key="1">
    <source>
        <dbReference type="SAM" id="MobiDB-lite"/>
    </source>
</evidence>
<reference evidence="2 3" key="1">
    <citation type="submission" date="2018-12" db="EMBL/GenBank/DDBJ databases">
        <title>Genome of Verticillium dahliae isolate Getta Getta.</title>
        <authorList>
            <person name="Gardiner D.M."/>
        </authorList>
    </citation>
    <scope>NUCLEOTIDE SEQUENCE [LARGE SCALE GENOMIC DNA]</scope>
    <source>
        <strain evidence="2 3">Getta Getta</strain>
    </source>
</reference>
<comment type="caution">
    <text evidence="2">The sequence shown here is derived from an EMBL/GenBank/DDBJ whole genome shotgun (WGS) entry which is preliminary data.</text>
</comment>
<organism evidence="2 3">
    <name type="scientific">Verticillium dahliae</name>
    <name type="common">Verticillium wilt</name>
    <dbReference type="NCBI Taxonomy" id="27337"/>
    <lineage>
        <taxon>Eukaryota</taxon>
        <taxon>Fungi</taxon>
        <taxon>Dikarya</taxon>
        <taxon>Ascomycota</taxon>
        <taxon>Pezizomycotina</taxon>
        <taxon>Sordariomycetes</taxon>
        <taxon>Hypocreomycetidae</taxon>
        <taxon>Glomerellales</taxon>
        <taxon>Plectosphaerellaceae</taxon>
        <taxon>Verticillium</taxon>
    </lineage>
</organism>
<feature type="region of interest" description="Disordered" evidence="1">
    <location>
        <begin position="1"/>
        <end position="27"/>
    </location>
</feature>
<dbReference type="AlphaFoldDB" id="A0A444RVR3"/>
<sequence length="132" mass="14340">MATSTSPCKPTSDSLHPTQTPKRSSSDSCIHQIVCAERLQGPKHVNNNIALAHQDFRKKKQANRKFGTRDEYPGDIIPINAGIAIPGDISRIAPVLANIGTDGGNSAIVWIWPSGYNWGEHATASLRLRRAT</sequence>
<protein>
    <submittedName>
        <fullName evidence="2">Uncharacterized protein</fullName>
    </submittedName>
</protein>
<evidence type="ECO:0000313" key="2">
    <source>
        <dbReference type="EMBL" id="RXG45195.1"/>
    </source>
</evidence>
<accession>A0A444RVR3</accession>
<proteinExistence type="predicted"/>
<evidence type="ECO:0000313" key="3">
    <source>
        <dbReference type="Proteomes" id="UP000288725"/>
    </source>
</evidence>
<dbReference type="Proteomes" id="UP000288725">
    <property type="component" value="Chromosome 2"/>
</dbReference>
<name>A0A444RVR3_VERDA</name>